<sequence length="112" mass="12601">MKVTGATVPCLRNVPWHIESGKRRRDRISVSSFETIGREFYHPTAVSVPLSLFEYVVGRIKVTGATVPCLRNVLWHIESGMTSLYLHTYYGPLRTETTTTGTTTKLHVPVPK</sequence>
<protein>
    <submittedName>
        <fullName evidence="1">Uncharacterized protein</fullName>
    </submittedName>
</protein>
<accession>A0AAV4VP56</accession>
<name>A0AAV4VP56_9ARAC</name>
<evidence type="ECO:0000313" key="1">
    <source>
        <dbReference type="EMBL" id="GIY71739.1"/>
    </source>
</evidence>
<dbReference type="Proteomes" id="UP001054837">
    <property type="component" value="Unassembled WGS sequence"/>
</dbReference>
<dbReference type="EMBL" id="BPLQ01013374">
    <property type="protein sequence ID" value="GIY71739.1"/>
    <property type="molecule type" value="Genomic_DNA"/>
</dbReference>
<evidence type="ECO:0000313" key="2">
    <source>
        <dbReference type="Proteomes" id="UP001054837"/>
    </source>
</evidence>
<reference evidence="1 2" key="1">
    <citation type="submission" date="2021-06" db="EMBL/GenBank/DDBJ databases">
        <title>Caerostris darwini draft genome.</title>
        <authorList>
            <person name="Kono N."/>
            <person name="Arakawa K."/>
        </authorList>
    </citation>
    <scope>NUCLEOTIDE SEQUENCE [LARGE SCALE GENOMIC DNA]</scope>
</reference>
<proteinExistence type="predicted"/>
<organism evidence="1 2">
    <name type="scientific">Caerostris darwini</name>
    <dbReference type="NCBI Taxonomy" id="1538125"/>
    <lineage>
        <taxon>Eukaryota</taxon>
        <taxon>Metazoa</taxon>
        <taxon>Ecdysozoa</taxon>
        <taxon>Arthropoda</taxon>
        <taxon>Chelicerata</taxon>
        <taxon>Arachnida</taxon>
        <taxon>Araneae</taxon>
        <taxon>Araneomorphae</taxon>
        <taxon>Entelegynae</taxon>
        <taxon>Araneoidea</taxon>
        <taxon>Araneidae</taxon>
        <taxon>Caerostris</taxon>
    </lineage>
</organism>
<dbReference type="AlphaFoldDB" id="A0AAV4VP56"/>
<comment type="caution">
    <text evidence="1">The sequence shown here is derived from an EMBL/GenBank/DDBJ whole genome shotgun (WGS) entry which is preliminary data.</text>
</comment>
<gene>
    <name evidence="1" type="ORF">CDAR_290971</name>
</gene>
<keyword evidence="2" id="KW-1185">Reference proteome</keyword>